<dbReference type="InterPro" id="IPR041413">
    <property type="entry name" value="MLTR_LBD"/>
</dbReference>
<gene>
    <name evidence="2" type="ORF">NBH00_09565</name>
</gene>
<dbReference type="PROSITE" id="PS50943">
    <property type="entry name" value="HTH_CROC1"/>
    <property type="match status" value="1"/>
</dbReference>
<organism evidence="2 3">
    <name type="scientific">Paraconexibacter antarcticus</name>
    <dbReference type="NCBI Taxonomy" id="2949664"/>
    <lineage>
        <taxon>Bacteria</taxon>
        <taxon>Bacillati</taxon>
        <taxon>Actinomycetota</taxon>
        <taxon>Thermoleophilia</taxon>
        <taxon>Solirubrobacterales</taxon>
        <taxon>Paraconexibacteraceae</taxon>
        <taxon>Paraconexibacter</taxon>
    </lineage>
</organism>
<feature type="domain" description="HTH cro/C1-type" evidence="1">
    <location>
        <begin position="15"/>
        <end position="69"/>
    </location>
</feature>
<dbReference type="PANTHER" id="PTHR35010">
    <property type="entry name" value="BLL4672 PROTEIN-RELATED"/>
    <property type="match status" value="1"/>
</dbReference>
<dbReference type="InterPro" id="IPR001387">
    <property type="entry name" value="Cro/C1-type_HTH"/>
</dbReference>
<dbReference type="Pfam" id="PF01381">
    <property type="entry name" value="HTH_3"/>
    <property type="match status" value="1"/>
</dbReference>
<sequence>MTETAVTGRRVGDLLRDWRVRRRLSQMALALEAGVSARHVSFVETGRARPSAEMILQLAERLDVPLRERNRLLLAGGFAPVYGQADLDEAQLGEGNPVRTALDRLLAAHDPAPALAVDRHWGLVAANRGVGFLLAGLTGELVAPPVNVLRLSLHPDGLAPRIVNLAQWRGHVLHRLGRQAQQTGDPALAALHAELLALPGGEDASAHEEHADLFVPLRLRADGGELTFLSTVTTFGTATDVTLAELAVETFLPADAATAAALRAALPPAP</sequence>
<evidence type="ECO:0000313" key="2">
    <source>
        <dbReference type="EMBL" id="UTI66439.1"/>
    </source>
</evidence>
<protein>
    <submittedName>
        <fullName evidence="2">Helix-turn-helix transcriptional regulator</fullName>
    </submittedName>
</protein>
<dbReference type="Pfam" id="PF17765">
    <property type="entry name" value="MLTR_LBD"/>
    <property type="match status" value="1"/>
</dbReference>
<accession>A0ABY5DY00</accession>
<dbReference type="CDD" id="cd00093">
    <property type="entry name" value="HTH_XRE"/>
    <property type="match status" value="1"/>
</dbReference>
<evidence type="ECO:0000259" key="1">
    <source>
        <dbReference type="PROSITE" id="PS50943"/>
    </source>
</evidence>
<dbReference type="PANTHER" id="PTHR35010:SF4">
    <property type="entry name" value="BLL5781 PROTEIN"/>
    <property type="match status" value="1"/>
</dbReference>
<proteinExistence type="predicted"/>
<dbReference type="Gene3D" id="1.10.260.40">
    <property type="entry name" value="lambda repressor-like DNA-binding domains"/>
    <property type="match status" value="1"/>
</dbReference>
<dbReference type="Gene3D" id="3.30.450.180">
    <property type="match status" value="1"/>
</dbReference>
<dbReference type="SUPFAM" id="SSF47413">
    <property type="entry name" value="lambda repressor-like DNA-binding domains"/>
    <property type="match status" value="1"/>
</dbReference>
<reference evidence="2 3" key="1">
    <citation type="submission" date="2022-06" db="EMBL/GenBank/DDBJ databases">
        <title>Paraconexibacter antarcticus.</title>
        <authorList>
            <person name="Kim C.S."/>
        </authorList>
    </citation>
    <scope>NUCLEOTIDE SEQUENCE [LARGE SCALE GENOMIC DNA]</scope>
    <source>
        <strain evidence="2 3">02-257</strain>
    </source>
</reference>
<evidence type="ECO:0000313" key="3">
    <source>
        <dbReference type="Proteomes" id="UP001056035"/>
    </source>
</evidence>
<dbReference type="InterPro" id="IPR010982">
    <property type="entry name" value="Lambda_DNA-bd_dom_sf"/>
</dbReference>
<name>A0ABY5DY00_9ACTN</name>
<dbReference type="SMART" id="SM00530">
    <property type="entry name" value="HTH_XRE"/>
    <property type="match status" value="1"/>
</dbReference>
<dbReference type="EMBL" id="CP098502">
    <property type="protein sequence ID" value="UTI66439.1"/>
    <property type="molecule type" value="Genomic_DNA"/>
</dbReference>
<keyword evidence="3" id="KW-1185">Reference proteome</keyword>
<dbReference type="RefSeq" id="WP_254573110.1">
    <property type="nucleotide sequence ID" value="NZ_CP098502.1"/>
</dbReference>
<dbReference type="Proteomes" id="UP001056035">
    <property type="component" value="Chromosome"/>
</dbReference>